<evidence type="ECO:0000313" key="1">
    <source>
        <dbReference type="EMBL" id="BDR91856.1"/>
    </source>
</evidence>
<protein>
    <submittedName>
        <fullName evidence="1">Uncharacterized protein</fullName>
    </submittedName>
</protein>
<reference evidence="2" key="1">
    <citation type="submission" date="2022-09" db="EMBL/GenBank/DDBJ databases">
        <title>Complete genome sequence of Vulcanisaeta souniana.</title>
        <authorList>
            <person name="Kato S."/>
            <person name="Itoh T."/>
            <person name="Ohkuma M."/>
        </authorList>
    </citation>
    <scope>NUCLEOTIDE SEQUENCE [LARGE SCALE GENOMIC DNA]</scope>
    <source>
        <strain evidence="2">JCM 11219</strain>
    </source>
</reference>
<accession>A0ABM8BLL8</accession>
<keyword evidence="2" id="KW-1185">Reference proteome</keyword>
<sequence length="164" mass="18554">MPVENLTLAINELVTEGVELINVINESVMSIAFSRKQFISALKSVLQQVGVQALNSTLYRIGYEYARAVATEMPMGDPVSTISTYLYTATAYNRLAFRGLEIRNNEVRVEFEEPFDEELDGSFTEGYIHGLINTAPSRLHYINIEKFNNIYRAVVRPIESIEPI</sequence>
<dbReference type="EMBL" id="AP026830">
    <property type="protein sequence ID" value="BDR91856.1"/>
    <property type="molecule type" value="Genomic_DNA"/>
</dbReference>
<organism evidence="1 2">
    <name type="scientific">Vulcanisaeta souniana JCM 11219</name>
    <dbReference type="NCBI Taxonomy" id="1293586"/>
    <lineage>
        <taxon>Archaea</taxon>
        <taxon>Thermoproteota</taxon>
        <taxon>Thermoprotei</taxon>
        <taxon>Thermoproteales</taxon>
        <taxon>Thermoproteaceae</taxon>
        <taxon>Vulcanisaeta</taxon>
    </lineage>
</organism>
<name>A0ABM8BLL8_9CREN</name>
<dbReference type="Proteomes" id="UP001060771">
    <property type="component" value="Chromosome"/>
</dbReference>
<evidence type="ECO:0000313" key="2">
    <source>
        <dbReference type="Proteomes" id="UP001060771"/>
    </source>
</evidence>
<gene>
    <name evidence="1" type="ORF">Vsou_09490</name>
</gene>
<proteinExistence type="predicted"/>